<comment type="caution">
    <text evidence="2">The sequence shown here is derived from an EMBL/GenBank/DDBJ whole genome shotgun (WGS) entry which is preliminary data.</text>
</comment>
<dbReference type="AlphaFoldDB" id="A0A124SC04"/>
<reference evidence="2 3" key="1">
    <citation type="journal article" date="2016" name="Sci. Rep.">
        <title>The genome sequence of the outbreeding globe artichoke constructed de novo incorporating a phase-aware low-pass sequencing strategy of F1 progeny.</title>
        <authorList>
            <person name="Scaglione D."/>
            <person name="Reyes-Chin-Wo S."/>
            <person name="Acquadro A."/>
            <person name="Froenicke L."/>
            <person name="Portis E."/>
            <person name="Beitel C."/>
            <person name="Tirone M."/>
            <person name="Mauro R."/>
            <person name="Lo Monaco A."/>
            <person name="Mauromicale G."/>
            <person name="Faccioli P."/>
            <person name="Cattivelli L."/>
            <person name="Rieseberg L."/>
            <person name="Michelmore R."/>
            <person name="Lanteri S."/>
        </authorList>
    </citation>
    <scope>NUCLEOTIDE SEQUENCE [LARGE SCALE GENOMIC DNA]</scope>
    <source>
        <strain evidence="2">2C</strain>
    </source>
</reference>
<dbReference type="InterPro" id="IPR036457">
    <property type="entry name" value="PPM-type-like_dom_sf"/>
</dbReference>
<evidence type="ECO:0000259" key="1">
    <source>
        <dbReference type="Pfam" id="PF00481"/>
    </source>
</evidence>
<protein>
    <submittedName>
        <fullName evidence="2">Protein phosphatase 2C (PP2C)-like protein</fullName>
    </submittedName>
</protein>
<accession>A0A124SC04</accession>
<feature type="domain" description="PPM-type phosphatase" evidence="1">
    <location>
        <begin position="46"/>
        <end position="81"/>
    </location>
</feature>
<dbReference type="Pfam" id="PF00481">
    <property type="entry name" value="PP2C"/>
    <property type="match status" value="1"/>
</dbReference>
<gene>
    <name evidence="2" type="ORF">Ccrd_005694</name>
</gene>
<dbReference type="InterPro" id="IPR015655">
    <property type="entry name" value="PP2C"/>
</dbReference>
<organism evidence="2 3">
    <name type="scientific">Cynara cardunculus var. scolymus</name>
    <name type="common">Globe artichoke</name>
    <name type="synonym">Cynara scolymus</name>
    <dbReference type="NCBI Taxonomy" id="59895"/>
    <lineage>
        <taxon>Eukaryota</taxon>
        <taxon>Viridiplantae</taxon>
        <taxon>Streptophyta</taxon>
        <taxon>Embryophyta</taxon>
        <taxon>Tracheophyta</taxon>
        <taxon>Spermatophyta</taxon>
        <taxon>Magnoliopsida</taxon>
        <taxon>eudicotyledons</taxon>
        <taxon>Gunneridae</taxon>
        <taxon>Pentapetalae</taxon>
        <taxon>asterids</taxon>
        <taxon>campanulids</taxon>
        <taxon>Asterales</taxon>
        <taxon>Asteraceae</taxon>
        <taxon>Carduoideae</taxon>
        <taxon>Cardueae</taxon>
        <taxon>Carduinae</taxon>
        <taxon>Cynara</taxon>
    </lineage>
</organism>
<dbReference type="InterPro" id="IPR001932">
    <property type="entry name" value="PPM-type_phosphatase-like_dom"/>
</dbReference>
<proteinExistence type="predicted"/>
<name>A0A124SC04_CYNCS</name>
<sequence length="169" mass="19376">MLLEDQSQIESGPLTFLDSFIGVYSGHGGPETSLSEIVNNKVRVSEIVNNKDQFLIFASNGLWENLSNQEAVDIVQNHLHNVRLSSTPFSSHSKNVLIRGITHFLYVMKMKLMRFFHCEVILDDINSFLIAKEDKTWHRKQPILSWDSSIPIHEIQLYDQFLIFASDGL</sequence>
<dbReference type="Gene3D" id="3.60.40.10">
    <property type="entry name" value="PPM-type phosphatase domain"/>
    <property type="match status" value="1"/>
</dbReference>
<dbReference type="GO" id="GO:0004722">
    <property type="term" value="F:protein serine/threonine phosphatase activity"/>
    <property type="evidence" value="ECO:0007669"/>
    <property type="project" value="InterPro"/>
</dbReference>
<dbReference type="Proteomes" id="UP000243975">
    <property type="component" value="Unassembled WGS sequence"/>
</dbReference>
<dbReference type="SUPFAM" id="SSF81606">
    <property type="entry name" value="PP2C-like"/>
    <property type="match status" value="1"/>
</dbReference>
<evidence type="ECO:0000313" key="3">
    <source>
        <dbReference type="Proteomes" id="UP000243975"/>
    </source>
</evidence>
<dbReference type="EMBL" id="LEKV01004827">
    <property type="protein sequence ID" value="KVH92275.1"/>
    <property type="molecule type" value="Genomic_DNA"/>
</dbReference>
<evidence type="ECO:0000313" key="2">
    <source>
        <dbReference type="EMBL" id="KVH92275.1"/>
    </source>
</evidence>
<keyword evidence="3" id="KW-1185">Reference proteome</keyword>
<dbReference type="STRING" id="59895.A0A124SC04"/>
<dbReference type="PANTHER" id="PTHR47992">
    <property type="entry name" value="PROTEIN PHOSPHATASE"/>
    <property type="match status" value="1"/>
</dbReference>
<dbReference type="Gramene" id="KVH92275">
    <property type="protein sequence ID" value="KVH92275"/>
    <property type="gene ID" value="Ccrd_005694"/>
</dbReference>